<dbReference type="OrthoDB" id="9796019at2"/>
<dbReference type="InterPro" id="IPR001647">
    <property type="entry name" value="HTH_TetR"/>
</dbReference>
<evidence type="ECO:0000259" key="6">
    <source>
        <dbReference type="PROSITE" id="PS50977"/>
    </source>
</evidence>
<reference evidence="7 8" key="1">
    <citation type="submission" date="2018-03" db="EMBL/GenBank/DDBJ databases">
        <title>Genomic Encyclopedia of Archaeal and Bacterial Type Strains, Phase II (KMG-II): from individual species to whole genera.</title>
        <authorList>
            <person name="Goeker M."/>
        </authorList>
    </citation>
    <scope>NUCLEOTIDE SEQUENCE [LARGE SCALE GENOMIC DNA]</scope>
    <source>
        <strain evidence="7 8">DSM 45601</strain>
    </source>
</reference>
<keyword evidence="2 4" id="KW-0238">DNA-binding</keyword>
<evidence type="ECO:0000313" key="8">
    <source>
        <dbReference type="Proteomes" id="UP000237846"/>
    </source>
</evidence>
<protein>
    <submittedName>
        <fullName evidence="7">TetR family transcriptional regulator</fullName>
    </submittedName>
</protein>
<sequence>MSTAESGTGDGAPRGATRRRGEELEREILDAVLDELAEVGYARLTIEGVAARARTGRGVLYRRWPNRAELVVAALGRRRSGVPVPDTGALRHDLVELLRAMAGRFEGMRDDVVRGVMAEAVREPGLSELVQARVAQVELEDAVELLLARADARGEVNRARITPRMRSLPLDLLRNEFVLRGGPVGEEVIAEIVDEIVLPLLRTR</sequence>
<dbReference type="PANTHER" id="PTHR30055:SF148">
    <property type="entry name" value="TETR-FAMILY TRANSCRIPTIONAL REGULATOR"/>
    <property type="match status" value="1"/>
</dbReference>
<dbReference type="RefSeq" id="WP_106247373.1">
    <property type="nucleotide sequence ID" value="NZ_PVZC01000005.1"/>
</dbReference>
<evidence type="ECO:0000256" key="4">
    <source>
        <dbReference type="PROSITE-ProRule" id="PRU00335"/>
    </source>
</evidence>
<keyword evidence="8" id="KW-1185">Reference proteome</keyword>
<dbReference type="GO" id="GO:0000976">
    <property type="term" value="F:transcription cis-regulatory region binding"/>
    <property type="evidence" value="ECO:0007669"/>
    <property type="project" value="TreeGrafter"/>
</dbReference>
<evidence type="ECO:0000256" key="5">
    <source>
        <dbReference type="SAM" id="MobiDB-lite"/>
    </source>
</evidence>
<gene>
    <name evidence="7" type="ORF">CLV72_105103</name>
</gene>
<dbReference type="PROSITE" id="PS50977">
    <property type="entry name" value="HTH_TETR_2"/>
    <property type="match status" value="1"/>
</dbReference>
<feature type="domain" description="HTH tetR-type" evidence="6">
    <location>
        <begin position="22"/>
        <end position="82"/>
    </location>
</feature>
<dbReference type="InterPro" id="IPR009057">
    <property type="entry name" value="Homeodomain-like_sf"/>
</dbReference>
<evidence type="ECO:0000256" key="1">
    <source>
        <dbReference type="ARBA" id="ARBA00023015"/>
    </source>
</evidence>
<dbReference type="Pfam" id="PF00440">
    <property type="entry name" value="TetR_N"/>
    <property type="match status" value="1"/>
</dbReference>
<dbReference type="InterPro" id="IPR050109">
    <property type="entry name" value="HTH-type_TetR-like_transc_reg"/>
</dbReference>
<feature type="region of interest" description="Disordered" evidence="5">
    <location>
        <begin position="1"/>
        <end position="21"/>
    </location>
</feature>
<evidence type="ECO:0000313" key="7">
    <source>
        <dbReference type="EMBL" id="PRX97753.1"/>
    </source>
</evidence>
<comment type="caution">
    <text evidence="7">The sequence shown here is derived from an EMBL/GenBank/DDBJ whole genome shotgun (WGS) entry which is preliminary data.</text>
</comment>
<evidence type="ECO:0000256" key="2">
    <source>
        <dbReference type="ARBA" id="ARBA00023125"/>
    </source>
</evidence>
<dbReference type="InterPro" id="IPR036271">
    <property type="entry name" value="Tet_transcr_reg_TetR-rel_C_sf"/>
</dbReference>
<keyword evidence="1" id="KW-0805">Transcription regulation</keyword>
<proteinExistence type="predicted"/>
<name>A0A2T0Q1T2_9ACTN</name>
<dbReference type="Gene3D" id="1.10.357.10">
    <property type="entry name" value="Tetracycline Repressor, domain 2"/>
    <property type="match status" value="1"/>
</dbReference>
<dbReference type="Gene3D" id="1.10.10.60">
    <property type="entry name" value="Homeodomain-like"/>
    <property type="match status" value="1"/>
</dbReference>
<dbReference type="AlphaFoldDB" id="A0A2T0Q1T2"/>
<dbReference type="GO" id="GO:0003700">
    <property type="term" value="F:DNA-binding transcription factor activity"/>
    <property type="evidence" value="ECO:0007669"/>
    <property type="project" value="TreeGrafter"/>
</dbReference>
<dbReference type="EMBL" id="PVZC01000005">
    <property type="protein sequence ID" value="PRX97753.1"/>
    <property type="molecule type" value="Genomic_DNA"/>
</dbReference>
<dbReference type="Pfam" id="PF16859">
    <property type="entry name" value="TetR_C_11"/>
    <property type="match status" value="1"/>
</dbReference>
<dbReference type="Proteomes" id="UP000237846">
    <property type="component" value="Unassembled WGS sequence"/>
</dbReference>
<dbReference type="PANTHER" id="PTHR30055">
    <property type="entry name" value="HTH-TYPE TRANSCRIPTIONAL REGULATOR RUTR"/>
    <property type="match status" value="1"/>
</dbReference>
<dbReference type="InterPro" id="IPR011075">
    <property type="entry name" value="TetR_C"/>
</dbReference>
<dbReference type="SUPFAM" id="SSF46689">
    <property type="entry name" value="Homeodomain-like"/>
    <property type="match status" value="1"/>
</dbReference>
<accession>A0A2T0Q1T2</accession>
<organism evidence="7 8">
    <name type="scientific">Allonocardiopsis opalescens</name>
    <dbReference type="NCBI Taxonomy" id="1144618"/>
    <lineage>
        <taxon>Bacteria</taxon>
        <taxon>Bacillati</taxon>
        <taxon>Actinomycetota</taxon>
        <taxon>Actinomycetes</taxon>
        <taxon>Streptosporangiales</taxon>
        <taxon>Allonocardiopsis</taxon>
    </lineage>
</organism>
<feature type="DNA-binding region" description="H-T-H motif" evidence="4">
    <location>
        <begin position="45"/>
        <end position="64"/>
    </location>
</feature>
<evidence type="ECO:0000256" key="3">
    <source>
        <dbReference type="ARBA" id="ARBA00023163"/>
    </source>
</evidence>
<keyword evidence="3" id="KW-0804">Transcription</keyword>
<dbReference type="SUPFAM" id="SSF48498">
    <property type="entry name" value="Tetracyclin repressor-like, C-terminal domain"/>
    <property type="match status" value="1"/>
</dbReference>